<gene>
    <name evidence="2" type="ORF">Q7514_19225</name>
</gene>
<evidence type="ECO:0000313" key="2">
    <source>
        <dbReference type="EMBL" id="MEE2059654.1"/>
    </source>
</evidence>
<dbReference type="EMBL" id="JAUTXY010000009">
    <property type="protein sequence ID" value="MEE2059654.1"/>
    <property type="molecule type" value="Genomic_DNA"/>
</dbReference>
<keyword evidence="1" id="KW-0812">Transmembrane</keyword>
<keyword evidence="1" id="KW-0472">Membrane</keyword>
<reference evidence="2 3" key="1">
    <citation type="submission" date="2023-07" db="EMBL/GenBank/DDBJ databases">
        <authorList>
            <person name="Girao M."/>
            <person name="Carvalho M.F."/>
        </authorList>
    </citation>
    <scope>NUCLEOTIDE SEQUENCE [LARGE SCALE GENOMIC DNA]</scope>
    <source>
        <strain evidence="2 3">YIM65754</strain>
    </source>
</reference>
<dbReference type="Proteomes" id="UP001336020">
    <property type="component" value="Unassembled WGS sequence"/>
</dbReference>
<comment type="caution">
    <text evidence="2">The sequence shown here is derived from an EMBL/GenBank/DDBJ whole genome shotgun (WGS) entry which is preliminary data.</text>
</comment>
<proteinExistence type="predicted"/>
<protein>
    <submittedName>
        <fullName evidence="2">Uncharacterized protein</fullName>
    </submittedName>
</protein>
<evidence type="ECO:0000313" key="3">
    <source>
        <dbReference type="Proteomes" id="UP001336020"/>
    </source>
</evidence>
<name>A0ABU7LED9_9NOCA</name>
<sequence length="53" mass="5407">MIEILTGVILIAAIAVGAVFLALTAVVVALLLGLRARIPQGVFKNSAHGSTHV</sequence>
<keyword evidence="1" id="KW-1133">Transmembrane helix</keyword>
<evidence type="ECO:0000256" key="1">
    <source>
        <dbReference type="SAM" id="Phobius"/>
    </source>
</evidence>
<accession>A0ABU7LED9</accession>
<feature type="transmembrane region" description="Helical" evidence="1">
    <location>
        <begin position="6"/>
        <end position="34"/>
    </location>
</feature>
<keyword evidence="3" id="KW-1185">Reference proteome</keyword>
<organism evidence="2 3">
    <name type="scientific">Rhodococcus artemisiae</name>
    <dbReference type="NCBI Taxonomy" id="714159"/>
    <lineage>
        <taxon>Bacteria</taxon>
        <taxon>Bacillati</taxon>
        <taxon>Actinomycetota</taxon>
        <taxon>Actinomycetes</taxon>
        <taxon>Mycobacteriales</taxon>
        <taxon>Nocardiaceae</taxon>
        <taxon>Rhodococcus</taxon>
    </lineage>
</organism>
<dbReference type="RefSeq" id="WP_330134877.1">
    <property type="nucleotide sequence ID" value="NZ_JAUTXY010000009.1"/>
</dbReference>